<gene>
    <name evidence="5" type="primary">4cl3</name>
    <name evidence="5" type="ORF">A0J61_07757</name>
</gene>
<dbReference type="Pfam" id="PF00501">
    <property type="entry name" value="AMP-binding"/>
    <property type="match status" value="1"/>
</dbReference>
<dbReference type="GO" id="GO:0016405">
    <property type="term" value="F:CoA-ligase activity"/>
    <property type="evidence" value="ECO:0007669"/>
    <property type="project" value="TreeGrafter"/>
</dbReference>
<evidence type="ECO:0000313" key="6">
    <source>
        <dbReference type="Proteomes" id="UP000093000"/>
    </source>
</evidence>
<protein>
    <submittedName>
        <fullName evidence="5">Putative 4-coumarate--CoA ligase 3</fullName>
    </submittedName>
</protein>
<reference evidence="5 6" key="1">
    <citation type="submission" date="2016-03" db="EMBL/GenBank/DDBJ databases">
        <title>Choanephora cucurbitarum.</title>
        <authorList>
            <person name="Min B."/>
            <person name="Park H."/>
            <person name="Park J.-H."/>
            <person name="Shin H.-D."/>
            <person name="Choi I.-G."/>
        </authorList>
    </citation>
    <scope>NUCLEOTIDE SEQUENCE [LARGE SCALE GENOMIC DNA]</scope>
    <source>
        <strain evidence="5 6">KUS-F28377</strain>
    </source>
</reference>
<dbReference type="InterPro" id="IPR000873">
    <property type="entry name" value="AMP-dep_synth/lig_dom"/>
</dbReference>
<organism evidence="5 6">
    <name type="scientific">Choanephora cucurbitarum</name>
    <dbReference type="NCBI Taxonomy" id="101091"/>
    <lineage>
        <taxon>Eukaryota</taxon>
        <taxon>Fungi</taxon>
        <taxon>Fungi incertae sedis</taxon>
        <taxon>Mucoromycota</taxon>
        <taxon>Mucoromycotina</taxon>
        <taxon>Mucoromycetes</taxon>
        <taxon>Mucorales</taxon>
        <taxon>Mucorineae</taxon>
        <taxon>Choanephoraceae</taxon>
        <taxon>Choanephoroideae</taxon>
        <taxon>Choanephora</taxon>
    </lineage>
</organism>
<dbReference type="PANTHER" id="PTHR24096:SF149">
    <property type="entry name" value="AMP-BINDING DOMAIN-CONTAINING PROTEIN-RELATED"/>
    <property type="match status" value="1"/>
</dbReference>
<evidence type="ECO:0000256" key="1">
    <source>
        <dbReference type="ARBA" id="ARBA00006432"/>
    </source>
</evidence>
<dbReference type="Gene3D" id="3.40.50.12780">
    <property type="entry name" value="N-terminal domain of ligase-like"/>
    <property type="match status" value="1"/>
</dbReference>
<dbReference type="InterPro" id="IPR042099">
    <property type="entry name" value="ANL_N_sf"/>
</dbReference>
<dbReference type="InterPro" id="IPR025110">
    <property type="entry name" value="AMP-bd_C"/>
</dbReference>
<comment type="similarity">
    <text evidence="1">Belongs to the ATP-dependent AMP-binding enzyme family.</text>
</comment>
<keyword evidence="6" id="KW-1185">Reference proteome</keyword>
<dbReference type="Pfam" id="PF13193">
    <property type="entry name" value="AMP-binding_C"/>
    <property type="match status" value="1"/>
</dbReference>
<sequence length="536" mass="59419">MVYYSKFPARKVSNTVPLHNLIFDEKRTKVPRDKTLYYDIENPEKQITFGQAHEQILKVGAALQKVFDLKRGDVIAVCSPNQVEYPIILLGAHCVGVVPAAIDYASSPANIASDLDIVKPKVVIAHPETLDNVLEAIKIYGLDQSNVLVLGSQDIKGIRAVDTTLLGGDELATPYNYTPEEIVNDPAYLYFTSGTTGRKKAVIITQYMLINYLTLIDEIQIPVANMLGYTEFHHASSVLIAMHQCLFMGSPVYVMPHYSFDKLCAAIEKYQINMMVLQPYILSALAKEQVTSKYNLTSLKSVICCGAALDQSVISTVKERLNIDVFNGYGMTEIVGLFVTTPAISLSGGLGYLASGYSAKLIDEEGNEVPTGQMGELIVKGPTMTVGYYKNPEATAAAMDAEGYLHTGDLLRCDETGMFFYVDRAKDLIKYQRHQIYPHDIETVLMGHPKVSDCAVIGVYYPEIVTELPRAYVLLANSEKHSDAVAEEIKEYVHSRLPEHKHLRGGLIIVDSFPRTPIGKIKRRVLRQQANEALRA</sequence>
<comment type="caution">
    <text evidence="5">The sequence shown here is derived from an EMBL/GenBank/DDBJ whole genome shotgun (WGS) entry which is preliminary data.</text>
</comment>
<dbReference type="PANTHER" id="PTHR24096">
    <property type="entry name" value="LONG-CHAIN-FATTY-ACID--COA LIGASE"/>
    <property type="match status" value="1"/>
</dbReference>
<dbReference type="STRING" id="101091.A0A1C7N500"/>
<proteinExistence type="inferred from homology"/>
<dbReference type="OrthoDB" id="6509636at2759"/>
<feature type="domain" description="AMP-binding enzyme C-terminal" evidence="4">
    <location>
        <begin position="441"/>
        <end position="520"/>
    </location>
</feature>
<dbReference type="AlphaFoldDB" id="A0A1C7N500"/>
<evidence type="ECO:0000313" key="5">
    <source>
        <dbReference type="EMBL" id="OBZ84192.1"/>
    </source>
</evidence>
<name>A0A1C7N500_9FUNG</name>
<dbReference type="EMBL" id="LUGH01000543">
    <property type="protein sequence ID" value="OBZ84192.1"/>
    <property type="molecule type" value="Genomic_DNA"/>
</dbReference>
<dbReference type="Gene3D" id="3.30.300.30">
    <property type="match status" value="1"/>
</dbReference>
<keyword evidence="2 5" id="KW-0436">Ligase</keyword>
<evidence type="ECO:0000256" key="2">
    <source>
        <dbReference type="ARBA" id="ARBA00022598"/>
    </source>
</evidence>
<dbReference type="SUPFAM" id="SSF56801">
    <property type="entry name" value="Acetyl-CoA synthetase-like"/>
    <property type="match status" value="1"/>
</dbReference>
<dbReference type="InterPro" id="IPR045851">
    <property type="entry name" value="AMP-bd_C_sf"/>
</dbReference>
<evidence type="ECO:0000259" key="3">
    <source>
        <dbReference type="Pfam" id="PF00501"/>
    </source>
</evidence>
<accession>A0A1C7N500</accession>
<feature type="domain" description="AMP-dependent synthetase/ligase" evidence="3">
    <location>
        <begin position="26"/>
        <end position="389"/>
    </location>
</feature>
<evidence type="ECO:0000259" key="4">
    <source>
        <dbReference type="Pfam" id="PF13193"/>
    </source>
</evidence>
<dbReference type="InParanoid" id="A0A1C7N500"/>
<dbReference type="Proteomes" id="UP000093000">
    <property type="component" value="Unassembled WGS sequence"/>
</dbReference>